<keyword evidence="3" id="KW-1185">Reference proteome</keyword>
<proteinExistence type="predicted"/>
<protein>
    <submittedName>
        <fullName evidence="2">Uncharacterized protein</fullName>
    </submittedName>
</protein>
<organism evidence="2 3">
    <name type="scientific">Capsella rubella</name>
    <dbReference type="NCBI Taxonomy" id="81985"/>
    <lineage>
        <taxon>Eukaryota</taxon>
        <taxon>Viridiplantae</taxon>
        <taxon>Streptophyta</taxon>
        <taxon>Embryophyta</taxon>
        <taxon>Tracheophyta</taxon>
        <taxon>Spermatophyta</taxon>
        <taxon>Magnoliopsida</taxon>
        <taxon>eudicotyledons</taxon>
        <taxon>Gunneridae</taxon>
        <taxon>Pentapetalae</taxon>
        <taxon>rosids</taxon>
        <taxon>malvids</taxon>
        <taxon>Brassicales</taxon>
        <taxon>Brassicaceae</taxon>
        <taxon>Camelineae</taxon>
        <taxon>Capsella</taxon>
    </lineage>
</organism>
<reference evidence="3" key="1">
    <citation type="journal article" date="2013" name="Nat. Genet.">
        <title>The Capsella rubella genome and the genomic consequences of rapid mating system evolution.</title>
        <authorList>
            <person name="Slotte T."/>
            <person name="Hazzouri K.M."/>
            <person name="Agren J.A."/>
            <person name="Koenig D."/>
            <person name="Maumus F."/>
            <person name="Guo Y.L."/>
            <person name="Steige K."/>
            <person name="Platts A.E."/>
            <person name="Escobar J.S."/>
            <person name="Newman L.K."/>
            <person name="Wang W."/>
            <person name="Mandakova T."/>
            <person name="Vello E."/>
            <person name="Smith L.M."/>
            <person name="Henz S.R."/>
            <person name="Steffen J."/>
            <person name="Takuno S."/>
            <person name="Brandvain Y."/>
            <person name="Coop G."/>
            <person name="Andolfatto P."/>
            <person name="Hu T.T."/>
            <person name="Blanchette M."/>
            <person name="Clark R.M."/>
            <person name="Quesneville H."/>
            <person name="Nordborg M."/>
            <person name="Gaut B.S."/>
            <person name="Lysak M.A."/>
            <person name="Jenkins J."/>
            <person name="Grimwood J."/>
            <person name="Chapman J."/>
            <person name="Prochnik S."/>
            <person name="Shu S."/>
            <person name="Rokhsar D."/>
            <person name="Schmutz J."/>
            <person name="Weigel D."/>
            <person name="Wright S.I."/>
        </authorList>
    </citation>
    <scope>NUCLEOTIDE SEQUENCE [LARGE SCALE GENOMIC DNA]</scope>
    <source>
        <strain evidence="3">cv. Monte Gargano</strain>
    </source>
</reference>
<feature type="compositionally biased region" description="Basic and acidic residues" evidence="1">
    <location>
        <begin position="1"/>
        <end position="13"/>
    </location>
</feature>
<name>R0IFU7_9BRAS</name>
<sequence length="119" mass="13450">MESRSRKEKEEVSKSTLGSKNEEAESLTVQQKTTKQSLVLTKSTLGQRKPIKQIYRIKPSNESSNQSPEEQCLLPQRISATKASEDKHQKVVQKQKQHSCQIILNNKFGVLENTLEGLA</sequence>
<feature type="region of interest" description="Disordered" evidence="1">
    <location>
        <begin position="1"/>
        <end position="34"/>
    </location>
</feature>
<feature type="region of interest" description="Disordered" evidence="1">
    <location>
        <begin position="50"/>
        <end position="71"/>
    </location>
</feature>
<accession>R0IFU7</accession>
<gene>
    <name evidence="2" type="ORF">CARUB_v10010676mg</name>
</gene>
<evidence type="ECO:0000256" key="1">
    <source>
        <dbReference type="SAM" id="MobiDB-lite"/>
    </source>
</evidence>
<feature type="compositionally biased region" description="Low complexity" evidence="1">
    <location>
        <begin position="60"/>
        <end position="71"/>
    </location>
</feature>
<dbReference type="Proteomes" id="UP000029121">
    <property type="component" value="Unassembled WGS sequence"/>
</dbReference>
<evidence type="ECO:0000313" key="2">
    <source>
        <dbReference type="EMBL" id="EOA37205.1"/>
    </source>
</evidence>
<evidence type="ECO:0000313" key="3">
    <source>
        <dbReference type="Proteomes" id="UP000029121"/>
    </source>
</evidence>
<dbReference type="EMBL" id="KB870805">
    <property type="protein sequence ID" value="EOA37205.1"/>
    <property type="molecule type" value="Genomic_DNA"/>
</dbReference>
<dbReference type="AlphaFoldDB" id="R0IFU7"/>